<reference evidence="4 5" key="2">
    <citation type="submission" date="2015-01" db="EMBL/GenBank/DDBJ databases">
        <title>Complete genome sequence of Pyrinomonas methylaliphatogenes type strain K22T.</title>
        <authorList>
            <person name="Lee K.C.Y."/>
            <person name="Power J.F."/>
            <person name="Dunfield P.F."/>
            <person name="Morgan X.C."/>
            <person name="Huttenhower C."/>
            <person name="Stott M.B."/>
        </authorList>
    </citation>
    <scope>NUCLEOTIDE SEQUENCE [LARGE SCALE GENOMIC DNA]</scope>
    <source>
        <strain evidence="4 5">K22</strain>
    </source>
</reference>
<dbReference type="InterPro" id="IPR026881">
    <property type="entry name" value="WYL_dom"/>
</dbReference>
<dbReference type="PIRSF" id="PIRSF016838">
    <property type="entry name" value="PafC"/>
    <property type="match status" value="1"/>
</dbReference>
<dbReference type="EMBL" id="CBXV010000005">
    <property type="protein sequence ID" value="CDM65511.1"/>
    <property type="molecule type" value="Genomic_DNA"/>
</dbReference>
<dbReference type="InterPro" id="IPR057727">
    <property type="entry name" value="WCX_dom"/>
</dbReference>
<name>A0A0B6WWP6_9BACT</name>
<dbReference type="STRING" id="454194.PYK22_01514"/>
<evidence type="ECO:0000259" key="1">
    <source>
        <dbReference type="Pfam" id="PF08279"/>
    </source>
</evidence>
<dbReference type="InterPro" id="IPR036388">
    <property type="entry name" value="WH-like_DNA-bd_sf"/>
</dbReference>
<reference evidence="4 5" key="1">
    <citation type="submission" date="2013-12" db="EMBL/GenBank/DDBJ databases">
        <authorList>
            <person name="Stott M."/>
        </authorList>
    </citation>
    <scope>NUCLEOTIDE SEQUENCE [LARGE SCALE GENOMIC DNA]</scope>
    <source>
        <strain evidence="4 5">K22</strain>
    </source>
</reference>
<feature type="domain" description="WYL" evidence="2">
    <location>
        <begin position="152"/>
        <end position="221"/>
    </location>
</feature>
<evidence type="ECO:0000313" key="4">
    <source>
        <dbReference type="EMBL" id="CDM65511.1"/>
    </source>
</evidence>
<dbReference type="InterPro" id="IPR036390">
    <property type="entry name" value="WH_DNA-bd_sf"/>
</dbReference>
<dbReference type="InterPro" id="IPR028349">
    <property type="entry name" value="PafC-like"/>
</dbReference>
<dbReference type="Proteomes" id="UP000031518">
    <property type="component" value="Unassembled WGS sequence"/>
</dbReference>
<dbReference type="Gene3D" id="1.10.10.10">
    <property type="entry name" value="Winged helix-like DNA-binding domain superfamily/Winged helix DNA-binding domain"/>
    <property type="match status" value="1"/>
</dbReference>
<dbReference type="PANTHER" id="PTHR34580:SF3">
    <property type="entry name" value="PROTEIN PAFB"/>
    <property type="match status" value="1"/>
</dbReference>
<keyword evidence="5" id="KW-1185">Reference proteome</keyword>
<organism evidence="4 5">
    <name type="scientific">Pyrinomonas methylaliphatogenes</name>
    <dbReference type="NCBI Taxonomy" id="454194"/>
    <lineage>
        <taxon>Bacteria</taxon>
        <taxon>Pseudomonadati</taxon>
        <taxon>Acidobacteriota</taxon>
        <taxon>Blastocatellia</taxon>
        <taxon>Blastocatellales</taxon>
        <taxon>Pyrinomonadaceae</taxon>
        <taxon>Pyrinomonas</taxon>
    </lineage>
</organism>
<dbReference type="PROSITE" id="PS52050">
    <property type="entry name" value="WYL"/>
    <property type="match status" value="1"/>
</dbReference>
<dbReference type="Pfam" id="PF13280">
    <property type="entry name" value="WYL"/>
    <property type="match status" value="1"/>
</dbReference>
<dbReference type="SUPFAM" id="SSF46785">
    <property type="entry name" value="Winged helix' DNA-binding domain"/>
    <property type="match status" value="1"/>
</dbReference>
<dbReference type="RefSeq" id="WP_041975858.1">
    <property type="nucleotide sequence ID" value="NZ_CBXV010000005.1"/>
</dbReference>
<sequence length="346" mass="39523">MAAHNSHRGELTYRLLEIPLLLAERRLSQRELARELGVSQRTVKRCIDALSLTYPIEEEREGREVYYSLMGGRFVPPEFTPAELGALLLAEEALGETGLTAIDSPFAAQFESLMAKVRAALPPVLRERLDQLAAVFGSATSPAKDFGAHAEKIRRLVEAAVERRRVRMHYHALTSDRVTQRLFDPYVIYYDPDGATLKVIGRDHHRGGIIPFSIDRIRRLRLTNAKFERPADFDLREFLAENCFNGIHGEPITVRLRARGVTARIFAERVFHRTQRIIARKPSEGEKLEEIEIEMRVARGRGLARFILSWSPDVEVLAPEELRREIAEAYERALGRYKTKVEKTEV</sequence>
<feature type="domain" description="Helix-turn-helix type 11" evidence="1">
    <location>
        <begin position="20"/>
        <end position="61"/>
    </location>
</feature>
<dbReference type="GO" id="GO:0006355">
    <property type="term" value="P:regulation of DNA-templated transcription"/>
    <property type="evidence" value="ECO:0007669"/>
    <property type="project" value="UniProtKB-ARBA"/>
</dbReference>
<dbReference type="Pfam" id="PF08279">
    <property type="entry name" value="HTH_11"/>
    <property type="match status" value="1"/>
</dbReference>
<dbReference type="InterPro" id="IPR011991">
    <property type="entry name" value="ArsR-like_HTH"/>
</dbReference>
<dbReference type="CDD" id="cd00090">
    <property type="entry name" value="HTH_ARSR"/>
    <property type="match status" value="1"/>
</dbReference>
<feature type="domain" description="WCX" evidence="3">
    <location>
        <begin position="251"/>
        <end position="334"/>
    </location>
</feature>
<gene>
    <name evidence="4" type="ORF">PYK22_01514</name>
</gene>
<evidence type="ECO:0000259" key="2">
    <source>
        <dbReference type="Pfam" id="PF13280"/>
    </source>
</evidence>
<accession>A0A0B6WWP6</accession>
<protein>
    <submittedName>
        <fullName evidence="4">Predicted transcriptional regulator</fullName>
    </submittedName>
</protein>
<dbReference type="OrthoDB" id="9767131at2"/>
<evidence type="ECO:0000259" key="3">
    <source>
        <dbReference type="Pfam" id="PF25583"/>
    </source>
</evidence>
<proteinExistence type="predicted"/>
<dbReference type="Pfam" id="PF25583">
    <property type="entry name" value="WCX"/>
    <property type="match status" value="1"/>
</dbReference>
<dbReference type="InterPro" id="IPR013196">
    <property type="entry name" value="HTH_11"/>
</dbReference>
<evidence type="ECO:0000313" key="5">
    <source>
        <dbReference type="Proteomes" id="UP000031518"/>
    </source>
</evidence>
<dbReference type="AlphaFoldDB" id="A0A0B6WWP6"/>
<dbReference type="PANTHER" id="PTHR34580">
    <property type="match status" value="1"/>
</dbReference>
<dbReference type="InterPro" id="IPR051534">
    <property type="entry name" value="CBASS_pafABC_assoc_protein"/>
</dbReference>